<sequence>MDEKTQAELVKAVADLTKAAAELALELRLVKLTLGCTIPSISRREFAKNVRYILDDPHVADNLKERLTAFTGVKKTPKFFQRIFGF</sequence>
<dbReference type="EMBL" id="MTEJ01000027">
    <property type="protein sequence ID" value="OQX14564.1"/>
    <property type="molecule type" value="Genomic_DNA"/>
</dbReference>
<dbReference type="Proteomes" id="UP000192491">
    <property type="component" value="Unassembled WGS sequence"/>
</dbReference>
<organism evidence="1 2">
    <name type="scientific">Thiothrix lacustris</name>
    <dbReference type="NCBI Taxonomy" id="525917"/>
    <lineage>
        <taxon>Bacteria</taxon>
        <taxon>Pseudomonadati</taxon>
        <taxon>Pseudomonadota</taxon>
        <taxon>Gammaproteobacteria</taxon>
        <taxon>Thiotrichales</taxon>
        <taxon>Thiotrichaceae</taxon>
        <taxon>Thiothrix</taxon>
    </lineage>
</organism>
<protein>
    <submittedName>
        <fullName evidence="1">Uncharacterized protein</fullName>
    </submittedName>
</protein>
<accession>A0A1Y1QV41</accession>
<reference evidence="1 2" key="1">
    <citation type="submission" date="2017-01" db="EMBL/GenBank/DDBJ databases">
        <title>Novel large sulfur bacteria in the metagenomes of groundwater-fed chemosynthetic microbial mats in the Lake Huron basin.</title>
        <authorList>
            <person name="Sharrar A.M."/>
            <person name="Flood B.E."/>
            <person name="Bailey J.V."/>
            <person name="Jones D.S."/>
            <person name="Biddanda B."/>
            <person name="Ruberg S.A."/>
            <person name="Marcus D.N."/>
            <person name="Dick G.J."/>
        </authorList>
    </citation>
    <scope>NUCLEOTIDE SEQUENCE [LARGE SCALE GENOMIC DNA]</scope>
    <source>
        <strain evidence="1">A8</strain>
    </source>
</reference>
<comment type="caution">
    <text evidence="1">The sequence shown here is derived from an EMBL/GenBank/DDBJ whole genome shotgun (WGS) entry which is preliminary data.</text>
</comment>
<evidence type="ECO:0000313" key="1">
    <source>
        <dbReference type="EMBL" id="OQX14564.1"/>
    </source>
</evidence>
<proteinExistence type="predicted"/>
<name>A0A1Y1QV41_9GAMM</name>
<dbReference type="AlphaFoldDB" id="A0A1Y1QV41"/>
<gene>
    <name evidence="1" type="ORF">BWK73_09215</name>
</gene>
<evidence type="ECO:0000313" key="2">
    <source>
        <dbReference type="Proteomes" id="UP000192491"/>
    </source>
</evidence>